<feature type="non-terminal residue" evidence="1">
    <location>
        <position position="68"/>
    </location>
</feature>
<evidence type="ECO:0008006" key="3">
    <source>
        <dbReference type="Google" id="ProtNLM"/>
    </source>
</evidence>
<name>A0ABV3RU69_9RHOB</name>
<protein>
    <recommendedName>
        <fullName evidence="3">Transposase</fullName>
    </recommendedName>
</protein>
<evidence type="ECO:0000313" key="1">
    <source>
        <dbReference type="EMBL" id="MEW9922568.1"/>
    </source>
</evidence>
<dbReference type="RefSeq" id="WP_367880249.1">
    <property type="nucleotide sequence ID" value="NZ_JBFNXX010000146.1"/>
</dbReference>
<sequence length="68" mass="7345">MRGIVADVGYLNLPRMDPGSLKRQYSYLKKHVSLPRCSPEGLAALKNCLGQRIANVAGGYVLTLCAVP</sequence>
<organism evidence="1 2">
    <name type="scientific">Sulfitobacter sediminis</name>
    <dbReference type="NCBI Taxonomy" id="3234186"/>
    <lineage>
        <taxon>Bacteria</taxon>
        <taxon>Pseudomonadati</taxon>
        <taxon>Pseudomonadota</taxon>
        <taxon>Alphaproteobacteria</taxon>
        <taxon>Rhodobacterales</taxon>
        <taxon>Roseobacteraceae</taxon>
        <taxon>Sulfitobacter</taxon>
    </lineage>
</organism>
<dbReference type="EMBL" id="JBFNXX010000146">
    <property type="protein sequence ID" value="MEW9922568.1"/>
    <property type="molecule type" value="Genomic_DNA"/>
</dbReference>
<evidence type="ECO:0000313" key="2">
    <source>
        <dbReference type="Proteomes" id="UP001556098"/>
    </source>
</evidence>
<reference evidence="1 2" key="1">
    <citation type="submission" date="2024-07" db="EMBL/GenBank/DDBJ databases">
        <title>Marimonas sp.nov., isolated from tidal-flat sediment.</title>
        <authorList>
            <person name="Jayan J.N."/>
            <person name="Lee S.S."/>
        </authorList>
    </citation>
    <scope>NUCLEOTIDE SEQUENCE [LARGE SCALE GENOMIC DNA]</scope>
    <source>
        <strain evidence="1 2">MJW-29</strain>
    </source>
</reference>
<dbReference type="Proteomes" id="UP001556098">
    <property type="component" value="Unassembled WGS sequence"/>
</dbReference>
<accession>A0ABV3RU69</accession>
<comment type="caution">
    <text evidence="1">The sequence shown here is derived from an EMBL/GenBank/DDBJ whole genome shotgun (WGS) entry which is preliminary data.</text>
</comment>
<gene>
    <name evidence="1" type="ORF">AB2B41_23495</name>
</gene>
<keyword evidence="2" id="KW-1185">Reference proteome</keyword>
<proteinExistence type="predicted"/>